<name>A0A4Q1KHV3_9SPHN</name>
<dbReference type="EMBL" id="SBKP01000006">
    <property type="protein sequence ID" value="RXR28945.1"/>
    <property type="molecule type" value="Genomic_DNA"/>
</dbReference>
<organism evidence="1 2">
    <name type="scientific">Sphingobium fluviale</name>
    <dbReference type="NCBI Taxonomy" id="2506423"/>
    <lineage>
        <taxon>Bacteria</taxon>
        <taxon>Pseudomonadati</taxon>
        <taxon>Pseudomonadota</taxon>
        <taxon>Alphaproteobacteria</taxon>
        <taxon>Sphingomonadales</taxon>
        <taxon>Sphingomonadaceae</taxon>
        <taxon>Sphingobium</taxon>
    </lineage>
</organism>
<evidence type="ECO:0000313" key="1">
    <source>
        <dbReference type="EMBL" id="RXR28945.1"/>
    </source>
</evidence>
<keyword evidence="2" id="KW-1185">Reference proteome</keyword>
<dbReference type="Proteomes" id="UP000290958">
    <property type="component" value="Unassembled WGS sequence"/>
</dbReference>
<accession>A0A4Q1KHV3</accession>
<proteinExistence type="predicted"/>
<reference evidence="2" key="1">
    <citation type="submission" date="2019-01" db="EMBL/GenBank/DDBJ databases">
        <title>Cytophagaceae bacterium strain CAR-16.</title>
        <authorList>
            <person name="Chen W.-M."/>
        </authorList>
    </citation>
    <scope>NUCLEOTIDE SEQUENCE [LARGE SCALE GENOMIC DNA]</scope>
    <source>
        <strain evidence="2">CHR27</strain>
    </source>
</reference>
<gene>
    <name evidence="1" type="ORF">EQG66_07660</name>
</gene>
<evidence type="ECO:0000313" key="2">
    <source>
        <dbReference type="Proteomes" id="UP000290958"/>
    </source>
</evidence>
<comment type="caution">
    <text evidence="1">The sequence shown here is derived from an EMBL/GenBank/DDBJ whole genome shotgun (WGS) entry which is preliminary data.</text>
</comment>
<dbReference type="AlphaFoldDB" id="A0A4Q1KHV3"/>
<protein>
    <submittedName>
        <fullName evidence="1">Uncharacterized protein</fullName>
    </submittedName>
</protein>
<dbReference type="RefSeq" id="WP_129404009.1">
    <property type="nucleotide sequence ID" value="NZ_SBKP01000006.1"/>
</dbReference>
<dbReference type="OrthoDB" id="7433097at2"/>
<sequence>MPIEAMSGADRVVFGAISEGLADYLGHVEDYNSLLEKLVQARAAKTASEQRLMSLLERDAKDREEERRRRIALADMEAGIDTNVGDALVRPTPEQLRDPAFITRKVAAKHWADGGAIGYRRLHIDQITYLLSRGVLDDQTFAACKWYRDRYEASEMEPSAAVAQYGETVRGDPVYGHLPRSEWAAEARTDIRWARGFIPADVLSLFEQVVLRDVGISEVAKQYRGPYANVRAAFIHACHKLYDGVSHRLESRFQK</sequence>